<reference evidence="1" key="1">
    <citation type="submission" date="2022-09" db="EMBL/GenBank/DDBJ databases">
        <title>Culturomic study of gut microbiota in children with autism spectrum disorder.</title>
        <authorList>
            <person name="Efimov B.A."/>
            <person name="Chaplin A.V."/>
            <person name="Sokolova S.R."/>
            <person name="Pikina A.P."/>
            <person name="Korzhanova M."/>
            <person name="Belova V."/>
            <person name="Korostin D."/>
        </authorList>
    </citation>
    <scope>NUCLEOTIDE SEQUENCE</scope>
    <source>
        <strain evidence="1">ASD5510</strain>
    </source>
</reference>
<accession>A0A9J6QZ66</accession>
<organism evidence="1 2">
    <name type="scientific">Hominibacterium faecale</name>
    <dbReference type="NCBI Taxonomy" id="2839743"/>
    <lineage>
        <taxon>Bacteria</taxon>
        <taxon>Bacillati</taxon>
        <taxon>Bacillota</taxon>
        <taxon>Clostridia</taxon>
        <taxon>Peptostreptococcales</taxon>
        <taxon>Anaerovoracaceae</taxon>
        <taxon>Hominibacterium</taxon>
    </lineage>
</organism>
<comment type="caution">
    <text evidence="1">The sequence shown here is derived from an EMBL/GenBank/DDBJ whole genome shotgun (WGS) entry which is preliminary data.</text>
</comment>
<gene>
    <name evidence="1" type="ORF">OBO34_21160</name>
</gene>
<sequence>MKARIYRDPPRGILFVGPDRDGNYHIYRKSEASRTAERVHGYGPYSPFERAQQTLDILAHDKHLEELEFI</sequence>
<keyword evidence="2" id="KW-1185">Reference proteome</keyword>
<name>A0A9J6QZ66_9FIRM</name>
<protein>
    <submittedName>
        <fullName evidence="1">Uncharacterized protein</fullName>
    </submittedName>
</protein>
<dbReference type="EMBL" id="JAOSHN010000014">
    <property type="protein sequence ID" value="MCU7380827.1"/>
    <property type="molecule type" value="Genomic_DNA"/>
</dbReference>
<dbReference type="RefSeq" id="WP_269478823.1">
    <property type="nucleotide sequence ID" value="NZ_JAOSHN010000014.1"/>
</dbReference>
<dbReference type="Proteomes" id="UP001065549">
    <property type="component" value="Unassembled WGS sequence"/>
</dbReference>
<evidence type="ECO:0000313" key="1">
    <source>
        <dbReference type="EMBL" id="MCU7380827.1"/>
    </source>
</evidence>
<evidence type="ECO:0000313" key="2">
    <source>
        <dbReference type="Proteomes" id="UP001065549"/>
    </source>
</evidence>
<dbReference type="AlphaFoldDB" id="A0A9J6QZ66"/>
<proteinExistence type="predicted"/>